<organism evidence="1 2">
    <name type="scientific">Actinokineospora auranticolor</name>
    <dbReference type="NCBI Taxonomy" id="155976"/>
    <lineage>
        <taxon>Bacteria</taxon>
        <taxon>Bacillati</taxon>
        <taxon>Actinomycetota</taxon>
        <taxon>Actinomycetes</taxon>
        <taxon>Pseudonocardiales</taxon>
        <taxon>Pseudonocardiaceae</taxon>
        <taxon>Actinokineospora</taxon>
    </lineage>
</organism>
<evidence type="ECO:0000313" key="2">
    <source>
        <dbReference type="Proteomes" id="UP000239203"/>
    </source>
</evidence>
<dbReference type="AlphaFoldDB" id="A0A2S6GBH7"/>
<reference evidence="1 2" key="1">
    <citation type="submission" date="2018-02" db="EMBL/GenBank/DDBJ databases">
        <title>Genomic Encyclopedia of Archaeal and Bacterial Type Strains, Phase II (KMG-II): from individual species to whole genera.</title>
        <authorList>
            <person name="Goeker M."/>
        </authorList>
    </citation>
    <scope>NUCLEOTIDE SEQUENCE [LARGE SCALE GENOMIC DNA]</scope>
    <source>
        <strain evidence="1 2">YU 961-1</strain>
    </source>
</reference>
<protein>
    <recommendedName>
        <fullName evidence="3">DDE superfamily endonuclease</fullName>
    </recommendedName>
</protein>
<proteinExistence type="predicted"/>
<name>A0A2S6GBH7_9PSEU</name>
<gene>
    <name evidence="1" type="ORF">CLV40_14431</name>
</gene>
<evidence type="ECO:0008006" key="3">
    <source>
        <dbReference type="Google" id="ProtNLM"/>
    </source>
</evidence>
<keyword evidence="2" id="KW-1185">Reference proteome</keyword>
<dbReference type="EMBL" id="PTIX01000044">
    <property type="protein sequence ID" value="PPK61109.1"/>
    <property type="molecule type" value="Genomic_DNA"/>
</dbReference>
<evidence type="ECO:0000313" key="1">
    <source>
        <dbReference type="EMBL" id="PPK61109.1"/>
    </source>
</evidence>
<sequence>MWWCVAYPRRNRVQAELADAFEVSQSTISRAITAVTPPVVGLLGHRVPTADDLDGRDPGTWLGDKGYIGSGILTPIRKPRNREQPD</sequence>
<accession>A0A2S6GBH7</accession>
<comment type="caution">
    <text evidence="1">The sequence shown here is derived from an EMBL/GenBank/DDBJ whole genome shotgun (WGS) entry which is preliminary data.</text>
</comment>
<dbReference type="Proteomes" id="UP000239203">
    <property type="component" value="Unassembled WGS sequence"/>
</dbReference>